<evidence type="ECO:0000313" key="2">
    <source>
        <dbReference type="EMBL" id="CAD9394892.1"/>
    </source>
</evidence>
<sequence length="172" mass="18189">MSVSHCVSSHVYAWDASLVSLLSSGIIDSYKVLSTVHGLGVLRDSSAGNSSSSFHTRPASPSSSVPSAITPAMCALVAYGAPDDALTHTNTTRGSTSHDLEAEPKRCLHLQGQPCHAITPVGANTTILVARGLRLGAFVAETKLGWVVATFRDKRPQTILPQVERALDTLRK</sequence>
<name>A0A7S2FID3_9CHLO</name>
<dbReference type="EMBL" id="HBGR01012835">
    <property type="protein sequence ID" value="CAD9394892.1"/>
    <property type="molecule type" value="Transcribed_RNA"/>
</dbReference>
<proteinExistence type="predicted"/>
<reference evidence="2" key="1">
    <citation type="submission" date="2021-01" db="EMBL/GenBank/DDBJ databases">
        <authorList>
            <person name="Corre E."/>
            <person name="Pelletier E."/>
            <person name="Niang G."/>
            <person name="Scheremetjew M."/>
            <person name="Finn R."/>
            <person name="Kale V."/>
            <person name="Holt S."/>
            <person name="Cochrane G."/>
            <person name="Meng A."/>
            <person name="Brown T."/>
            <person name="Cohen L."/>
        </authorList>
    </citation>
    <scope>NUCLEOTIDE SEQUENCE</scope>
    <source>
        <strain evidence="2">RCC733</strain>
    </source>
</reference>
<organism evidence="2">
    <name type="scientific">Pycnococcus provasolii</name>
    <dbReference type="NCBI Taxonomy" id="41880"/>
    <lineage>
        <taxon>Eukaryota</taxon>
        <taxon>Viridiplantae</taxon>
        <taxon>Chlorophyta</taxon>
        <taxon>Pseudoscourfieldiophyceae</taxon>
        <taxon>Pseudoscourfieldiales</taxon>
        <taxon>Pycnococcaceae</taxon>
        <taxon>Pycnococcus</taxon>
    </lineage>
</organism>
<feature type="compositionally biased region" description="Polar residues" evidence="1">
    <location>
        <begin position="46"/>
        <end position="55"/>
    </location>
</feature>
<accession>A0A7S2FID3</accession>
<gene>
    <name evidence="2" type="ORF">PPRO1471_LOCUS8541</name>
</gene>
<evidence type="ECO:0000256" key="1">
    <source>
        <dbReference type="SAM" id="MobiDB-lite"/>
    </source>
</evidence>
<protein>
    <submittedName>
        <fullName evidence="2">Uncharacterized protein</fullName>
    </submittedName>
</protein>
<feature type="region of interest" description="Disordered" evidence="1">
    <location>
        <begin position="46"/>
        <end position="65"/>
    </location>
</feature>
<dbReference type="AlphaFoldDB" id="A0A7S2FID3"/>